<dbReference type="EMBL" id="CP117884">
    <property type="protein sequence ID" value="WDF82702.1"/>
    <property type="molecule type" value="Genomic_DNA"/>
</dbReference>
<dbReference type="Gene3D" id="3.60.160.10">
    <property type="entry name" value="Mitochondrial biogenesis AIM24"/>
    <property type="match status" value="1"/>
</dbReference>
<dbReference type="PANTHER" id="PTHR43657">
    <property type="entry name" value="TRYPTOPHAN RNA-BINDING ATTENUATOR PROTEIN-LIKE PROTEIN"/>
    <property type="match status" value="1"/>
</dbReference>
<organism evidence="1 2">
    <name type="scientific">Lacticaseibacillus pabuli</name>
    <dbReference type="NCBI Taxonomy" id="3025672"/>
    <lineage>
        <taxon>Bacteria</taxon>
        <taxon>Bacillati</taxon>
        <taxon>Bacillota</taxon>
        <taxon>Bacilli</taxon>
        <taxon>Lactobacillales</taxon>
        <taxon>Lactobacillaceae</taxon>
        <taxon>Lacticaseibacillus</taxon>
    </lineage>
</organism>
<evidence type="ECO:0000313" key="1">
    <source>
        <dbReference type="EMBL" id="WDF82702.1"/>
    </source>
</evidence>
<dbReference type="InterPro" id="IPR036983">
    <property type="entry name" value="AIM24_sf"/>
</dbReference>
<dbReference type="NCBIfam" id="TIGR00266">
    <property type="entry name" value="TIGR00266 family protein"/>
    <property type="match status" value="1"/>
</dbReference>
<accession>A0ABY7WUQ0</accession>
<reference evidence="1 2" key="1">
    <citation type="submission" date="2023-02" db="EMBL/GenBank/DDBJ databases">
        <title>Genome sequence of Lacticaseibacillus sp. KACC 23028.</title>
        <authorList>
            <person name="Kim S."/>
            <person name="Heo J."/>
            <person name="Kwon S.-W."/>
        </authorList>
    </citation>
    <scope>NUCLEOTIDE SEQUENCE [LARGE SCALE GENOMIC DNA]</scope>
    <source>
        <strain evidence="1 2">KACC 23028</strain>
    </source>
</reference>
<dbReference type="PANTHER" id="PTHR43657:SF1">
    <property type="entry name" value="ALTERED INHERITANCE OF MITOCHONDRIA PROTEIN 24, MITOCHONDRIAL"/>
    <property type="match status" value="1"/>
</dbReference>
<gene>
    <name evidence="1" type="ORF">PQ472_00245</name>
</gene>
<dbReference type="InterPro" id="IPR016031">
    <property type="entry name" value="Trp_RNA-bd_attenuator-like_dom"/>
</dbReference>
<dbReference type="Proteomes" id="UP001220377">
    <property type="component" value="Chromosome"/>
</dbReference>
<proteinExistence type="predicted"/>
<dbReference type="RefSeq" id="WP_274260360.1">
    <property type="nucleotide sequence ID" value="NZ_CP117884.1"/>
</dbReference>
<protein>
    <submittedName>
        <fullName evidence="1">TIGR00266 family protein</fullName>
    </submittedName>
</protein>
<sequence>MHYEISSSTTFPIAKINLDNGESIQIENGAMLYHNGKVALEGHMNSNGKSGVGGMMSALGRKMTSGESFFITKATGTADDSEIGIAPANPGVIKALVTSPGNELRLNTGAFLAADDDVSYNMVRQKVSRAIFGGTGGLFVMETSGSGTVLVSGYGDIIPVDLNAGDDYVVDNAHVVAWDEALDYDIAAASGTFGFKTGEGLVNKFHGTGTVYIQTRNLESLAAVLKPFLPKASN</sequence>
<keyword evidence="2" id="KW-1185">Reference proteome</keyword>
<dbReference type="InterPro" id="IPR002838">
    <property type="entry name" value="AIM24"/>
</dbReference>
<evidence type="ECO:0000313" key="2">
    <source>
        <dbReference type="Proteomes" id="UP001220377"/>
    </source>
</evidence>
<name>A0ABY7WUQ0_9LACO</name>
<dbReference type="SUPFAM" id="SSF51219">
    <property type="entry name" value="TRAP-like"/>
    <property type="match status" value="1"/>
</dbReference>
<dbReference type="Pfam" id="PF01987">
    <property type="entry name" value="AIM24"/>
    <property type="match status" value="1"/>
</dbReference>